<gene>
    <name evidence="2" type="ORF">KK1_016548</name>
</gene>
<keyword evidence="1" id="KW-0812">Transmembrane</keyword>
<evidence type="ECO:0000313" key="3">
    <source>
        <dbReference type="Proteomes" id="UP000075243"/>
    </source>
</evidence>
<evidence type="ECO:0000256" key="1">
    <source>
        <dbReference type="SAM" id="Phobius"/>
    </source>
</evidence>
<accession>A0A151T4S8</accession>
<keyword evidence="1" id="KW-0472">Membrane</keyword>
<dbReference type="Proteomes" id="UP000075243">
    <property type="component" value="Chromosome 8"/>
</dbReference>
<proteinExistence type="predicted"/>
<keyword evidence="3" id="KW-1185">Reference proteome</keyword>
<keyword evidence="1" id="KW-1133">Transmembrane helix</keyword>
<evidence type="ECO:0000313" key="2">
    <source>
        <dbReference type="EMBL" id="KYP62031.1"/>
    </source>
</evidence>
<dbReference type="OMA" id="VIRCRWI"/>
<reference evidence="2 3" key="1">
    <citation type="journal article" date="2012" name="Nat. Biotechnol.">
        <title>Draft genome sequence of pigeonpea (Cajanus cajan), an orphan legume crop of resource-poor farmers.</title>
        <authorList>
            <person name="Varshney R.K."/>
            <person name="Chen W."/>
            <person name="Li Y."/>
            <person name="Bharti A.K."/>
            <person name="Saxena R.K."/>
            <person name="Schlueter J.A."/>
            <person name="Donoghue M.T."/>
            <person name="Azam S."/>
            <person name="Fan G."/>
            <person name="Whaley A.M."/>
            <person name="Farmer A.D."/>
            <person name="Sheridan J."/>
            <person name="Iwata A."/>
            <person name="Tuteja R."/>
            <person name="Penmetsa R.V."/>
            <person name="Wu W."/>
            <person name="Upadhyaya H.D."/>
            <person name="Yang S.P."/>
            <person name="Shah T."/>
            <person name="Saxena K.B."/>
            <person name="Michael T."/>
            <person name="McCombie W.R."/>
            <person name="Yang B."/>
            <person name="Zhang G."/>
            <person name="Yang H."/>
            <person name="Wang J."/>
            <person name="Spillane C."/>
            <person name="Cook D.R."/>
            <person name="May G.D."/>
            <person name="Xu X."/>
            <person name="Jackson S.A."/>
        </authorList>
    </citation>
    <scope>NUCLEOTIDE SEQUENCE [LARGE SCALE GENOMIC DNA]</scope>
    <source>
        <strain evidence="3">cv. Asha</strain>
    </source>
</reference>
<dbReference type="AlphaFoldDB" id="A0A151T4S8"/>
<dbReference type="EMBL" id="CM003610">
    <property type="protein sequence ID" value="KYP62031.1"/>
    <property type="molecule type" value="Genomic_DNA"/>
</dbReference>
<feature type="transmembrane region" description="Helical" evidence="1">
    <location>
        <begin position="48"/>
        <end position="68"/>
    </location>
</feature>
<name>A0A151T4S8_CAJCA</name>
<protein>
    <submittedName>
        <fullName evidence="2">Copia protein</fullName>
    </submittedName>
</protein>
<sequence length="69" mass="8052">MVIRCRWIFTMKYKADGTIDKCKARLVIKGYTQTYGIYYETFALVAKINIVGLHFLLQLILVGIYNNLM</sequence>
<organism evidence="2 3">
    <name type="scientific">Cajanus cajan</name>
    <name type="common">Pigeon pea</name>
    <name type="synonym">Cajanus indicus</name>
    <dbReference type="NCBI Taxonomy" id="3821"/>
    <lineage>
        <taxon>Eukaryota</taxon>
        <taxon>Viridiplantae</taxon>
        <taxon>Streptophyta</taxon>
        <taxon>Embryophyta</taxon>
        <taxon>Tracheophyta</taxon>
        <taxon>Spermatophyta</taxon>
        <taxon>Magnoliopsida</taxon>
        <taxon>eudicotyledons</taxon>
        <taxon>Gunneridae</taxon>
        <taxon>Pentapetalae</taxon>
        <taxon>rosids</taxon>
        <taxon>fabids</taxon>
        <taxon>Fabales</taxon>
        <taxon>Fabaceae</taxon>
        <taxon>Papilionoideae</taxon>
        <taxon>50 kb inversion clade</taxon>
        <taxon>NPAAA clade</taxon>
        <taxon>indigoferoid/millettioid clade</taxon>
        <taxon>Phaseoleae</taxon>
        <taxon>Cajanus</taxon>
    </lineage>
</organism>
<dbReference type="Gramene" id="C.cajan_16079.t">
    <property type="protein sequence ID" value="C.cajan_16079.t.cds1"/>
    <property type="gene ID" value="C.cajan_16079"/>
</dbReference>